<keyword evidence="2 7" id="KW-0808">Transferase</keyword>
<evidence type="ECO:0000313" key="10">
    <source>
        <dbReference type="Proteomes" id="UP000692954"/>
    </source>
</evidence>
<proteinExistence type="inferred from homology"/>
<keyword evidence="4 7" id="KW-1133">Transmembrane helix</keyword>
<comment type="similarity">
    <text evidence="7">Belongs to the DHHC palmitoyltransferase family.</text>
</comment>
<evidence type="ECO:0000259" key="8">
    <source>
        <dbReference type="Pfam" id="PF01529"/>
    </source>
</evidence>
<dbReference type="AlphaFoldDB" id="A0A8S1LK06"/>
<dbReference type="GO" id="GO:0016020">
    <property type="term" value="C:membrane"/>
    <property type="evidence" value="ECO:0007669"/>
    <property type="project" value="UniProtKB-SubCell"/>
</dbReference>
<reference evidence="9" key="1">
    <citation type="submission" date="2021-01" db="EMBL/GenBank/DDBJ databases">
        <authorList>
            <consortium name="Genoscope - CEA"/>
            <person name="William W."/>
        </authorList>
    </citation>
    <scope>NUCLEOTIDE SEQUENCE</scope>
</reference>
<evidence type="ECO:0000256" key="6">
    <source>
        <dbReference type="ARBA" id="ARBA00023315"/>
    </source>
</evidence>
<dbReference type="GO" id="GO:0019706">
    <property type="term" value="F:protein-cysteine S-palmitoyltransferase activity"/>
    <property type="evidence" value="ECO:0007669"/>
    <property type="project" value="UniProtKB-EC"/>
</dbReference>
<dbReference type="PANTHER" id="PTHR12246">
    <property type="entry name" value="PALMITOYLTRANSFERASE ZDHHC16"/>
    <property type="match status" value="1"/>
</dbReference>
<comment type="subcellular location">
    <subcellularLocation>
        <location evidence="1">Membrane</location>
        <topology evidence="1">Multi-pass membrane protein</topology>
    </subcellularLocation>
</comment>
<gene>
    <name evidence="9" type="ORF">PSON_ATCC_30995.1.T0240162</name>
</gene>
<comment type="domain">
    <text evidence="7">The DHHC domain is required for palmitoyltransferase activity.</text>
</comment>
<keyword evidence="3 7" id="KW-0812">Transmembrane</keyword>
<comment type="catalytic activity">
    <reaction evidence="7">
        <text>L-cysteinyl-[protein] + hexadecanoyl-CoA = S-hexadecanoyl-L-cysteinyl-[protein] + CoA</text>
        <dbReference type="Rhea" id="RHEA:36683"/>
        <dbReference type="Rhea" id="RHEA-COMP:10131"/>
        <dbReference type="Rhea" id="RHEA-COMP:11032"/>
        <dbReference type="ChEBI" id="CHEBI:29950"/>
        <dbReference type="ChEBI" id="CHEBI:57287"/>
        <dbReference type="ChEBI" id="CHEBI:57379"/>
        <dbReference type="ChEBI" id="CHEBI:74151"/>
        <dbReference type="EC" id="2.3.1.225"/>
    </reaction>
</comment>
<dbReference type="EC" id="2.3.1.225" evidence="7"/>
<dbReference type="InterPro" id="IPR001594">
    <property type="entry name" value="Palmitoyltrfase_DHHC"/>
</dbReference>
<accession>A0A8S1LK06</accession>
<protein>
    <recommendedName>
        <fullName evidence="7">Palmitoyltransferase</fullName>
        <ecNumber evidence="7">2.3.1.225</ecNumber>
    </recommendedName>
</protein>
<keyword evidence="5 7" id="KW-0472">Membrane</keyword>
<evidence type="ECO:0000256" key="1">
    <source>
        <dbReference type="ARBA" id="ARBA00004141"/>
    </source>
</evidence>
<evidence type="ECO:0000256" key="5">
    <source>
        <dbReference type="ARBA" id="ARBA00023136"/>
    </source>
</evidence>
<keyword evidence="6 7" id="KW-0012">Acyltransferase</keyword>
<evidence type="ECO:0000256" key="4">
    <source>
        <dbReference type="ARBA" id="ARBA00022989"/>
    </source>
</evidence>
<feature type="domain" description="Palmitoyltransferase DHHC" evidence="8">
    <location>
        <begin position="91"/>
        <end position="214"/>
    </location>
</feature>
<dbReference type="EMBL" id="CAJJDN010000024">
    <property type="protein sequence ID" value="CAD8068458.1"/>
    <property type="molecule type" value="Genomic_DNA"/>
</dbReference>
<dbReference type="PROSITE" id="PS50216">
    <property type="entry name" value="DHHC"/>
    <property type="match status" value="1"/>
</dbReference>
<comment type="caution">
    <text evidence="9">The sequence shown here is derived from an EMBL/GenBank/DDBJ whole genome shotgun (WGS) entry which is preliminary data.</text>
</comment>
<dbReference type="Proteomes" id="UP000692954">
    <property type="component" value="Unassembled WGS sequence"/>
</dbReference>
<organism evidence="9 10">
    <name type="scientific">Paramecium sonneborni</name>
    <dbReference type="NCBI Taxonomy" id="65129"/>
    <lineage>
        <taxon>Eukaryota</taxon>
        <taxon>Sar</taxon>
        <taxon>Alveolata</taxon>
        <taxon>Ciliophora</taxon>
        <taxon>Intramacronucleata</taxon>
        <taxon>Oligohymenophorea</taxon>
        <taxon>Peniculida</taxon>
        <taxon>Parameciidae</taxon>
        <taxon>Paramecium</taxon>
    </lineage>
</organism>
<feature type="transmembrane region" description="Helical" evidence="7">
    <location>
        <begin position="138"/>
        <end position="157"/>
    </location>
</feature>
<dbReference type="InterPro" id="IPR039859">
    <property type="entry name" value="PFA4/ZDH16/20/ERF2-like"/>
</dbReference>
<dbReference type="Pfam" id="PF01529">
    <property type="entry name" value="DHHC"/>
    <property type="match status" value="1"/>
</dbReference>
<keyword evidence="10" id="KW-1185">Reference proteome</keyword>
<feature type="transmembrane region" description="Helical" evidence="7">
    <location>
        <begin position="42"/>
        <end position="66"/>
    </location>
</feature>
<feature type="transmembrane region" description="Helical" evidence="7">
    <location>
        <begin position="12"/>
        <end position="30"/>
    </location>
</feature>
<evidence type="ECO:0000256" key="2">
    <source>
        <dbReference type="ARBA" id="ARBA00022679"/>
    </source>
</evidence>
<evidence type="ECO:0000313" key="9">
    <source>
        <dbReference type="EMBL" id="CAD8068458.1"/>
    </source>
</evidence>
<name>A0A8S1LK06_9CILI</name>
<sequence>MLAETPLRKCLNQFSQAIVFYIIFFVYIMTDYLTLKNPYSSAYLQIIQIFWVPLKITYIMVIWSFIRCIFSDPGKVPYNWQFQLGQQFDYETARYCLFCHRFKPDRCIHCPWCNRCVLNMHFHFHMIGNCVGYFNRKFFLLLLFYINLTTLFSVILLNLKVYSILKDIIEIDWKLIFEYYIIIPTFCLQEIKEQQIYMFNCIWCNSISLFNFSFNLKRNWFQVMGNNPWLWAFPIFGVNGKPLGDGIRWERNEN</sequence>
<evidence type="ECO:0000256" key="7">
    <source>
        <dbReference type="RuleBase" id="RU079119"/>
    </source>
</evidence>
<dbReference type="OrthoDB" id="292726at2759"/>
<evidence type="ECO:0000256" key="3">
    <source>
        <dbReference type="ARBA" id="ARBA00022692"/>
    </source>
</evidence>